<dbReference type="EC" id="6.3.5.4" evidence="3"/>
<keyword evidence="5 9" id="KW-0067">ATP-binding</keyword>
<feature type="binding site" evidence="9">
    <location>
        <position position="283"/>
    </location>
    <ligand>
        <name>ATP</name>
        <dbReference type="ChEBI" id="CHEBI:30616"/>
    </ligand>
</feature>
<dbReference type="InterPro" id="IPR017932">
    <property type="entry name" value="GATase_2_dom"/>
</dbReference>
<dbReference type="GO" id="GO:0005524">
    <property type="term" value="F:ATP binding"/>
    <property type="evidence" value="ECO:0007669"/>
    <property type="project" value="UniProtKB-KW"/>
</dbReference>
<dbReference type="GO" id="GO:0005829">
    <property type="term" value="C:cytosol"/>
    <property type="evidence" value="ECO:0007669"/>
    <property type="project" value="TreeGrafter"/>
</dbReference>
<keyword evidence="13" id="KW-1185">Reference proteome</keyword>
<dbReference type="InterPro" id="IPR033738">
    <property type="entry name" value="AsnB_N"/>
</dbReference>
<feature type="binding site" evidence="9">
    <location>
        <position position="94"/>
    </location>
    <ligand>
        <name>L-glutamine</name>
        <dbReference type="ChEBI" id="CHEBI:58359"/>
    </ligand>
</feature>
<dbReference type="InterPro" id="IPR001962">
    <property type="entry name" value="Asn_synthase"/>
</dbReference>
<dbReference type="NCBIfam" id="TIGR01536">
    <property type="entry name" value="asn_synth_AEB"/>
    <property type="match status" value="1"/>
</dbReference>
<feature type="site" description="Important for beta-aspartyl-AMP intermediate formation" evidence="10">
    <location>
        <position position="358"/>
    </location>
</feature>
<evidence type="ECO:0000256" key="1">
    <source>
        <dbReference type="ARBA" id="ARBA00005187"/>
    </source>
</evidence>
<organism evidence="12 13">
    <name type="scientific">Pedobacter cryophilus</name>
    <dbReference type="NCBI Taxonomy" id="2571271"/>
    <lineage>
        <taxon>Bacteria</taxon>
        <taxon>Pseudomonadati</taxon>
        <taxon>Bacteroidota</taxon>
        <taxon>Sphingobacteriia</taxon>
        <taxon>Sphingobacteriales</taxon>
        <taxon>Sphingobacteriaceae</taxon>
        <taxon>Pedobacter</taxon>
    </lineage>
</organism>
<evidence type="ECO:0000256" key="3">
    <source>
        <dbReference type="ARBA" id="ARBA00012737"/>
    </source>
</evidence>
<evidence type="ECO:0000256" key="8">
    <source>
        <dbReference type="PIRSR" id="PIRSR001589-1"/>
    </source>
</evidence>
<feature type="binding site" evidence="9">
    <location>
        <begin position="356"/>
        <end position="357"/>
    </location>
    <ligand>
        <name>ATP</name>
        <dbReference type="ChEBI" id="CHEBI:30616"/>
    </ligand>
</feature>
<keyword evidence="4 9" id="KW-0547">Nucleotide-binding</keyword>
<dbReference type="CDD" id="cd01991">
    <property type="entry name" value="Asn_synthase_B_C"/>
    <property type="match status" value="1"/>
</dbReference>
<sequence>MCGIYGSTIRYSDEIIRAKLAVINFRGPDYTHFINTDDIILGHNRLSIIDLDHRSNQPFSYLHLKIVFNGEIYNYQTIKASLEKAGYLFRTTSDTEVICAAYLEYGKECVNHFNGMFAFVIYDVAKNELFGARDRLGKKPLYYYHKRHSFEFASQPSQLKIERNFTLDQQAVNEYLIWGYVPEPRSIWQEVKQLPAAHTFTYHFNSGVLTTEKYWDLDYNRNNNFLGNYNDAKNTLDGLLSDAVGIRMHADVPLGVFLSGGIDSSLIAAIASKKVNHVKTFSIKFNEKGFDESQYAQKVAHHLQTEHHTIECNYNEGIALIENFSTYYDEPFADSSAIPTMLLSKYTKKQVTVALSGDGGDEAFIGYQRYKWINMVNTLFKLPLPIRKSLGSALNLSPNYVHKLIAMGISMKDIEVLYIKMFGGMENSWITDPEIGIGNSHTEIFNHKTKSLLEKVSDFDIKTYLNGDINTKVDRASMAFSLESRAPLMDYRIIEFSRSLPTHFKYQNGNQKRILKDILYSHLPAELFKRPKSGFTMPFKDWFRNELKEYVLDNLSKSELEKIPGINVKRTQEIIKQHMNGTWNRYPQIWKLLVFSQWLKKQKESPAVILQPSLV</sequence>
<proteinExistence type="inferred from homology"/>
<keyword evidence="6 8" id="KW-0315">Glutamine amidotransferase</keyword>
<keyword evidence="8" id="KW-0028">Amino-acid biosynthesis</keyword>
<evidence type="ECO:0000256" key="4">
    <source>
        <dbReference type="ARBA" id="ARBA00022741"/>
    </source>
</evidence>
<dbReference type="InterPro" id="IPR051786">
    <property type="entry name" value="ASN_synthetase/amidase"/>
</dbReference>
<comment type="pathway">
    <text evidence="1">Amino-acid biosynthesis; L-asparagine biosynthesis; L-asparagine from L-aspartate (L-Gln route): step 1/1.</text>
</comment>
<evidence type="ECO:0000256" key="7">
    <source>
        <dbReference type="ARBA" id="ARBA00048741"/>
    </source>
</evidence>
<dbReference type="SUPFAM" id="SSF56235">
    <property type="entry name" value="N-terminal nucleophile aminohydrolases (Ntn hydrolases)"/>
    <property type="match status" value="1"/>
</dbReference>
<dbReference type="EMBL" id="SWBP01000003">
    <property type="protein sequence ID" value="TKB97621.1"/>
    <property type="molecule type" value="Genomic_DNA"/>
</dbReference>
<dbReference type="InterPro" id="IPR014729">
    <property type="entry name" value="Rossmann-like_a/b/a_fold"/>
</dbReference>
<dbReference type="PIRSF" id="PIRSF001589">
    <property type="entry name" value="Asn_synthetase_glu-h"/>
    <property type="match status" value="1"/>
</dbReference>
<dbReference type="PROSITE" id="PS51278">
    <property type="entry name" value="GATASE_TYPE_2"/>
    <property type="match status" value="1"/>
</dbReference>
<dbReference type="CDD" id="cd00712">
    <property type="entry name" value="AsnB"/>
    <property type="match status" value="1"/>
</dbReference>
<dbReference type="Proteomes" id="UP000308181">
    <property type="component" value="Unassembled WGS sequence"/>
</dbReference>
<dbReference type="RefSeq" id="WP_136826196.1">
    <property type="nucleotide sequence ID" value="NZ_SWBP01000003.1"/>
</dbReference>
<feature type="active site" description="For GATase activity" evidence="8">
    <location>
        <position position="2"/>
    </location>
</feature>
<evidence type="ECO:0000256" key="10">
    <source>
        <dbReference type="PIRSR" id="PIRSR001589-3"/>
    </source>
</evidence>
<dbReference type="PANTHER" id="PTHR43284">
    <property type="entry name" value="ASPARAGINE SYNTHETASE (GLUTAMINE-HYDROLYZING)"/>
    <property type="match status" value="1"/>
</dbReference>
<evidence type="ECO:0000313" key="12">
    <source>
        <dbReference type="EMBL" id="TKB97621.1"/>
    </source>
</evidence>
<keyword evidence="8" id="KW-0061">Asparagine biosynthesis</keyword>
<dbReference type="SUPFAM" id="SSF52402">
    <property type="entry name" value="Adenine nucleotide alpha hydrolases-like"/>
    <property type="match status" value="1"/>
</dbReference>
<keyword evidence="12" id="KW-0436">Ligase</keyword>
<dbReference type="InterPro" id="IPR029055">
    <property type="entry name" value="Ntn_hydrolases_N"/>
</dbReference>
<dbReference type="GO" id="GO:0004066">
    <property type="term" value="F:asparagine synthase (glutamine-hydrolyzing) activity"/>
    <property type="evidence" value="ECO:0007669"/>
    <property type="project" value="UniProtKB-EC"/>
</dbReference>
<dbReference type="Pfam" id="PF13522">
    <property type="entry name" value="GATase_6"/>
    <property type="match status" value="1"/>
</dbReference>
<comment type="caution">
    <text evidence="12">The sequence shown here is derived from an EMBL/GenBank/DDBJ whole genome shotgun (WGS) entry which is preliminary data.</text>
</comment>
<evidence type="ECO:0000256" key="9">
    <source>
        <dbReference type="PIRSR" id="PIRSR001589-2"/>
    </source>
</evidence>
<dbReference type="Gene3D" id="3.60.20.10">
    <property type="entry name" value="Glutamine Phosphoribosylpyrophosphate, subunit 1, domain 1"/>
    <property type="match status" value="1"/>
</dbReference>
<protein>
    <recommendedName>
        <fullName evidence="3">asparagine synthase (glutamine-hydrolyzing)</fullName>
        <ecNumber evidence="3">6.3.5.4</ecNumber>
    </recommendedName>
</protein>
<gene>
    <name evidence="12" type="primary">asnB</name>
    <name evidence="12" type="ORF">FA046_09635</name>
</gene>
<name>A0A4U1BYQ3_9SPHI</name>
<dbReference type="InterPro" id="IPR006426">
    <property type="entry name" value="Asn_synth_AEB"/>
</dbReference>
<evidence type="ECO:0000256" key="2">
    <source>
        <dbReference type="ARBA" id="ARBA00005752"/>
    </source>
</evidence>
<dbReference type="OrthoDB" id="9763290at2"/>
<dbReference type="AlphaFoldDB" id="A0A4U1BYQ3"/>
<evidence type="ECO:0000259" key="11">
    <source>
        <dbReference type="PROSITE" id="PS51278"/>
    </source>
</evidence>
<dbReference type="GO" id="GO:0006529">
    <property type="term" value="P:asparagine biosynthetic process"/>
    <property type="evidence" value="ECO:0007669"/>
    <property type="project" value="UniProtKB-KW"/>
</dbReference>
<reference evidence="12 13" key="1">
    <citation type="submission" date="2019-04" db="EMBL/GenBank/DDBJ databases">
        <title>Pedobacter sp. AR-3-17 sp. nov., isolated from Arctic soil.</title>
        <authorList>
            <person name="Dahal R.H."/>
            <person name="Kim D.-U."/>
        </authorList>
    </citation>
    <scope>NUCLEOTIDE SEQUENCE [LARGE SCALE GENOMIC DNA]</scope>
    <source>
        <strain evidence="12 13">AR-3-17</strain>
    </source>
</reference>
<comment type="catalytic activity">
    <reaction evidence="7">
        <text>L-aspartate + L-glutamine + ATP + H2O = L-asparagine + L-glutamate + AMP + diphosphate + H(+)</text>
        <dbReference type="Rhea" id="RHEA:12228"/>
        <dbReference type="ChEBI" id="CHEBI:15377"/>
        <dbReference type="ChEBI" id="CHEBI:15378"/>
        <dbReference type="ChEBI" id="CHEBI:29985"/>
        <dbReference type="ChEBI" id="CHEBI:29991"/>
        <dbReference type="ChEBI" id="CHEBI:30616"/>
        <dbReference type="ChEBI" id="CHEBI:33019"/>
        <dbReference type="ChEBI" id="CHEBI:58048"/>
        <dbReference type="ChEBI" id="CHEBI:58359"/>
        <dbReference type="ChEBI" id="CHEBI:456215"/>
        <dbReference type="EC" id="6.3.5.4"/>
    </reaction>
</comment>
<dbReference type="Gene3D" id="3.40.50.620">
    <property type="entry name" value="HUPs"/>
    <property type="match status" value="1"/>
</dbReference>
<accession>A0A4U1BYQ3</accession>
<evidence type="ECO:0000256" key="6">
    <source>
        <dbReference type="ARBA" id="ARBA00022962"/>
    </source>
</evidence>
<comment type="similarity">
    <text evidence="2">Belongs to the asparagine synthetase family.</text>
</comment>
<feature type="domain" description="Glutamine amidotransferase type-2" evidence="11">
    <location>
        <begin position="2"/>
        <end position="205"/>
    </location>
</feature>
<evidence type="ECO:0000313" key="13">
    <source>
        <dbReference type="Proteomes" id="UP000308181"/>
    </source>
</evidence>
<dbReference type="Pfam" id="PF00733">
    <property type="entry name" value="Asn_synthase"/>
    <property type="match status" value="1"/>
</dbReference>
<evidence type="ECO:0000256" key="5">
    <source>
        <dbReference type="ARBA" id="ARBA00022840"/>
    </source>
</evidence>
<dbReference type="PANTHER" id="PTHR43284:SF1">
    <property type="entry name" value="ASPARAGINE SYNTHETASE"/>
    <property type="match status" value="1"/>
</dbReference>